<evidence type="ECO:0000313" key="1">
    <source>
        <dbReference type="EMBL" id="MVX61621.1"/>
    </source>
</evidence>
<protein>
    <submittedName>
        <fullName evidence="1">Antitoxin</fullName>
    </submittedName>
</protein>
<accession>A0A6N8JP19</accession>
<dbReference type="Proteomes" id="UP000463388">
    <property type="component" value="Unassembled WGS sequence"/>
</dbReference>
<sequence length="176" mass="20244">MRAIDHDGLLLCRIQGELFATSAAHCRCSSPVFIRRFMNSTVARRMDSDRFLDESDSTESLYAELEEQYGPSAYGTIRYDAEVLYWMGYLYRYWAYTREKSSASIYRTIPGRELVGQFAPLHTLDPDQAIERLLEARGLNDAEGDLTSRGVQSLRRLRTQSRYDYAVVNLYPAKDA</sequence>
<dbReference type="OrthoDB" id="2000676at2"/>
<name>A0A6N8JP19_9ACTN</name>
<dbReference type="EMBL" id="WSRR01000026">
    <property type="protein sequence ID" value="MVX61621.1"/>
    <property type="molecule type" value="Genomic_DNA"/>
</dbReference>
<comment type="caution">
    <text evidence="1">The sequence shown here is derived from an EMBL/GenBank/DDBJ whole genome shotgun (WGS) entry which is preliminary data.</text>
</comment>
<gene>
    <name evidence="1" type="ORF">GKZ27_09185</name>
</gene>
<evidence type="ECO:0000313" key="2">
    <source>
        <dbReference type="Proteomes" id="UP000463388"/>
    </source>
</evidence>
<reference evidence="1 2" key="1">
    <citation type="submission" date="2019-12" db="EMBL/GenBank/DDBJ databases">
        <title>Microbes associate with the intestines of laboratory mice.</title>
        <authorList>
            <person name="Navarre W."/>
            <person name="Wong E."/>
        </authorList>
    </citation>
    <scope>NUCLEOTIDE SEQUENCE [LARGE SCALE GENOMIC DNA]</scope>
    <source>
        <strain evidence="1 2">NM66_B29</strain>
    </source>
</reference>
<dbReference type="AlphaFoldDB" id="A0A6N8JP19"/>
<keyword evidence="2" id="KW-1185">Reference proteome</keyword>
<dbReference type="RefSeq" id="WP_051190943.1">
    <property type="nucleotide sequence ID" value="NZ_JANJZH010000078.1"/>
</dbReference>
<organism evidence="1 2">
    <name type="scientific">Adlercreutzia mucosicola</name>
    <dbReference type="NCBI Taxonomy" id="580026"/>
    <lineage>
        <taxon>Bacteria</taxon>
        <taxon>Bacillati</taxon>
        <taxon>Actinomycetota</taxon>
        <taxon>Coriobacteriia</taxon>
        <taxon>Eggerthellales</taxon>
        <taxon>Eggerthellaceae</taxon>
        <taxon>Adlercreutzia</taxon>
    </lineage>
</organism>
<proteinExistence type="predicted"/>